<organism evidence="2 3">
    <name type="scientific">Pontibacter qinzhouensis</name>
    <dbReference type="NCBI Taxonomy" id="2603253"/>
    <lineage>
        <taxon>Bacteria</taxon>
        <taxon>Pseudomonadati</taxon>
        <taxon>Bacteroidota</taxon>
        <taxon>Cytophagia</taxon>
        <taxon>Cytophagales</taxon>
        <taxon>Hymenobacteraceae</taxon>
        <taxon>Pontibacter</taxon>
    </lineage>
</organism>
<dbReference type="CDD" id="cd00038">
    <property type="entry name" value="CAP_ED"/>
    <property type="match status" value="1"/>
</dbReference>
<dbReference type="SUPFAM" id="SSF51206">
    <property type="entry name" value="cAMP-binding domain-like"/>
    <property type="match status" value="1"/>
</dbReference>
<evidence type="ECO:0000313" key="3">
    <source>
        <dbReference type="Proteomes" id="UP000321926"/>
    </source>
</evidence>
<feature type="domain" description="Cyclic nucleotide-binding" evidence="1">
    <location>
        <begin position="29"/>
        <end position="114"/>
    </location>
</feature>
<comment type="caution">
    <text evidence="2">The sequence shown here is derived from an EMBL/GenBank/DDBJ whole genome shotgun (WGS) entry which is preliminary data.</text>
</comment>
<sequence length="187" mass="22021">MNALYSCISHYHPISSGAWEALSKTLKQVEIPRNSFLIQEGMVCNNLYFLEQGCLRGYYTLDGKEITYWFGFENNFITSFYSFISRKPGIENIQVLEDSTLWSISFDALNKLFDFHQDLERLVRIINEQYYIRLEERLMAKQFKTARERYEQLMETSPHILQRISLGQIASYLGISQETLSRIRSNV</sequence>
<dbReference type="EMBL" id="VRTY01000024">
    <property type="protein sequence ID" value="TXK48153.1"/>
    <property type="molecule type" value="Genomic_DNA"/>
</dbReference>
<dbReference type="InterPro" id="IPR000595">
    <property type="entry name" value="cNMP-bd_dom"/>
</dbReference>
<evidence type="ECO:0000313" key="2">
    <source>
        <dbReference type="EMBL" id="TXK48153.1"/>
    </source>
</evidence>
<dbReference type="InterPro" id="IPR014710">
    <property type="entry name" value="RmlC-like_jellyroll"/>
</dbReference>
<evidence type="ECO:0000259" key="1">
    <source>
        <dbReference type="Pfam" id="PF00027"/>
    </source>
</evidence>
<dbReference type="OrthoDB" id="667553at2"/>
<reference evidence="2 3" key="1">
    <citation type="submission" date="2019-08" db="EMBL/GenBank/DDBJ databases">
        <authorList>
            <person name="Shi S."/>
        </authorList>
    </citation>
    <scope>NUCLEOTIDE SEQUENCE [LARGE SCALE GENOMIC DNA]</scope>
    <source>
        <strain evidence="2 3">GY10130</strain>
    </source>
</reference>
<dbReference type="Pfam" id="PF00027">
    <property type="entry name" value="cNMP_binding"/>
    <property type="match status" value="1"/>
</dbReference>
<dbReference type="Proteomes" id="UP000321926">
    <property type="component" value="Unassembled WGS sequence"/>
</dbReference>
<dbReference type="InterPro" id="IPR018490">
    <property type="entry name" value="cNMP-bd_dom_sf"/>
</dbReference>
<name>A0A5C8K7F9_9BACT</name>
<protein>
    <submittedName>
        <fullName evidence="2">Crp/Fnr family transcriptional regulator</fullName>
    </submittedName>
</protein>
<proteinExistence type="predicted"/>
<accession>A0A5C8K7F9</accession>
<keyword evidence="3" id="KW-1185">Reference proteome</keyword>
<dbReference type="RefSeq" id="WP_147921269.1">
    <property type="nucleotide sequence ID" value="NZ_VRTY01000024.1"/>
</dbReference>
<dbReference type="AlphaFoldDB" id="A0A5C8K7F9"/>
<gene>
    <name evidence="2" type="ORF">FVR03_08265</name>
</gene>
<dbReference type="Gene3D" id="2.60.120.10">
    <property type="entry name" value="Jelly Rolls"/>
    <property type="match status" value="1"/>
</dbReference>